<dbReference type="Pfam" id="PF14906">
    <property type="entry name" value="DUF4495"/>
    <property type="match status" value="1"/>
</dbReference>
<feature type="compositionally biased region" description="Low complexity" evidence="1">
    <location>
        <begin position="1021"/>
        <end position="1036"/>
    </location>
</feature>
<gene>
    <name evidence="2" type="ORF">CEUSTIGMA_g3647.t1</name>
</gene>
<proteinExistence type="predicted"/>
<name>A0A250WZD3_9CHLO</name>
<dbReference type="InterPro" id="IPR027993">
    <property type="entry name" value="DUF4495"/>
</dbReference>
<reference evidence="2 3" key="1">
    <citation type="submission" date="2017-08" db="EMBL/GenBank/DDBJ databases">
        <title>Acidophilic green algal genome provides insights into adaptation to an acidic environment.</title>
        <authorList>
            <person name="Hirooka S."/>
            <person name="Hirose Y."/>
            <person name="Kanesaki Y."/>
            <person name="Higuchi S."/>
            <person name="Fujiwara T."/>
            <person name="Onuma R."/>
            <person name="Era A."/>
            <person name="Ohbayashi R."/>
            <person name="Uzuka A."/>
            <person name="Nozaki H."/>
            <person name="Yoshikawa H."/>
            <person name="Miyagishima S.Y."/>
        </authorList>
    </citation>
    <scope>NUCLEOTIDE SEQUENCE [LARGE SCALE GENOMIC DNA]</scope>
    <source>
        <strain evidence="2 3">NIES-2499</strain>
    </source>
</reference>
<protein>
    <submittedName>
        <fullName evidence="2">Uncharacterized protein</fullName>
    </submittedName>
</protein>
<evidence type="ECO:0000313" key="3">
    <source>
        <dbReference type="Proteomes" id="UP000232323"/>
    </source>
</evidence>
<keyword evidence="3" id="KW-1185">Reference proteome</keyword>
<organism evidence="2 3">
    <name type="scientific">Chlamydomonas eustigma</name>
    <dbReference type="NCBI Taxonomy" id="1157962"/>
    <lineage>
        <taxon>Eukaryota</taxon>
        <taxon>Viridiplantae</taxon>
        <taxon>Chlorophyta</taxon>
        <taxon>core chlorophytes</taxon>
        <taxon>Chlorophyceae</taxon>
        <taxon>CS clade</taxon>
        <taxon>Chlamydomonadales</taxon>
        <taxon>Chlamydomonadaceae</taxon>
        <taxon>Chlamydomonas</taxon>
    </lineage>
</organism>
<evidence type="ECO:0000313" key="2">
    <source>
        <dbReference type="EMBL" id="GAX76203.1"/>
    </source>
</evidence>
<sequence length="1353" mass="146476">MPGYWDAILEVSSKRLTDIENKKTIEDSFCKLNNALKELGRFQDSDDAVKNPVTAALDNLITLGSSNDTVSSSKHGGQTLHQVTGLNDSDQAIVSSVESLILSGQQEKAVEAFLKVAIPSLRWRSKACGSDSIADEYPDGLDSRSTQAQLLHWSAKQLSHLHRDVSLVFMHQQFVKTAIEKVQKNKAVIRTRAEWWRLNMNIEDMPLSFRHASAVFFLSPSSEAGWSAITRALWHGMALEKDAVMKFDSNSGSQWNPTSFERHSVDLQQMHPQIIDKALRLAGLILQPSQDDTSSVVQSSQEAAQKAEQAHIVTMALSKMQVELMDMCSSMAPATFLQLMGQRLLYHATLQLPVLASLPDEVHESVLQALYTRPFVHAIRSAFHAVCENPEHVDPTPFAARAVDDVGKKWRALGPSVGGPSMPEIPTGGVDDMEGGSRNGLKTILNILKGICRDVQDFEQGLNAILEKDPGLVPDSILNPALWQLRAQSIKSSIRRELDAALRSQQSSMGAILLSFMTQSVREMLKGYRGMAAQEHVRNDIWPPSDIPTSSKDGFNDEKPQYIDGISHHVLTFLVGSVYRLPAYPASIQALLAVAILESLSLLLDRLASAAAPAFGLPGNPNQAAQTLLLYHGSALCVRRRLLAFRAALDLPLRDEYYEAMIRGYSNTLLQAEDLVTTLSQQVIQVYASVCNLLIWSPVDRMAWSSFRLPLKRQASMSAAPRAWRCMMAHLVHLLSQLSSSGFCSWVLSNVLQESLSAAAVRYLHLAPSSQLLPQYISDVLHITCTTFMLTRRIDIPSLQSAQATATTTSILQHADMPIHTLTATPSVGMPYVEVPSGVVALLSDTCKLLCTHAALLACSIITLGSKLASHVHPIRDVDSIPTLLPSIAPRTSGGALSLRMIGRSARVSRNTASMLYAMASQGIQEGGSNLADDPLGMNAHLRHDSVNRDAEEHVPTAMDSGEAGPSAMDSGEAGPSAVDAVEAGPSARDAEPPPVEEEGGQQALKCHQSNTKVRRDSEMPSSSPSKSPEGQLLAEAVEEEVEGRHESTTMMEGEVEVPNLNSILPVKEPKADLIGPPGKSHKGDHESGSSHHVEASTADEDQGAQPSKLHDLGSGASGQTLHRLSVTGPNGEGKHVVSRLSIDGKPPLGSKNRAPPLKAATHKVLLPALPQSTSYMSVGSGDGMSTIDEEAHEPYQLSGFPQSSTASEAPSVRSWDHDIAGSGFPSRSQSKNTSPWFWMPPSICPDLTAKAENILTRDQHEAGFAPFQHMDLGSGDFYGAYEPGLPPELGQVWTNMLAVLASHASRQAAVAALKLRHELLPLVPGLPYSDEQLAQRSEALPLAERYLQAGSS</sequence>
<dbReference type="OrthoDB" id="10007406at2759"/>
<evidence type="ECO:0000256" key="1">
    <source>
        <dbReference type="SAM" id="MobiDB-lite"/>
    </source>
</evidence>
<dbReference type="EMBL" id="BEGY01000016">
    <property type="protein sequence ID" value="GAX76203.1"/>
    <property type="molecule type" value="Genomic_DNA"/>
</dbReference>
<feature type="region of interest" description="Disordered" evidence="1">
    <location>
        <begin position="953"/>
        <end position="1156"/>
    </location>
</feature>
<comment type="caution">
    <text evidence="2">The sequence shown here is derived from an EMBL/GenBank/DDBJ whole genome shotgun (WGS) entry which is preliminary data.</text>
</comment>
<dbReference type="Proteomes" id="UP000232323">
    <property type="component" value="Unassembled WGS sequence"/>
</dbReference>
<feature type="compositionally biased region" description="Basic and acidic residues" evidence="1">
    <location>
        <begin position="1082"/>
        <end position="1095"/>
    </location>
</feature>
<accession>A0A250WZD3</accession>